<feature type="domain" description="Voltage-dependent L-type calcium channel IQ-associated" evidence="12">
    <location>
        <begin position="114"/>
        <end position="152"/>
    </location>
</feature>
<keyword evidence="3 10" id="KW-0812">Transmembrane</keyword>
<evidence type="ECO:0000256" key="3">
    <source>
        <dbReference type="ARBA" id="ARBA00022692"/>
    </source>
</evidence>
<dbReference type="PANTHER" id="PTHR10037:SF62">
    <property type="entry name" value="SODIUM CHANNEL PROTEIN 60E"/>
    <property type="match status" value="1"/>
</dbReference>
<reference evidence="14" key="1">
    <citation type="submission" date="2025-08" db="UniProtKB">
        <authorList>
            <consortium name="RefSeq"/>
        </authorList>
    </citation>
    <scope>IDENTIFICATION</scope>
    <source>
        <tissue evidence="14">Muscle</tissue>
    </source>
</reference>
<dbReference type="InterPro" id="IPR031649">
    <property type="entry name" value="GPHH_dom"/>
</dbReference>
<name>A0ABM1C2E3_LIMPO</name>
<evidence type="ECO:0000256" key="7">
    <source>
        <dbReference type="ARBA" id="ARBA00023065"/>
    </source>
</evidence>
<dbReference type="GeneID" id="106476947"/>
<comment type="subcellular location">
    <subcellularLocation>
        <location evidence="1">Membrane</location>
        <topology evidence="1">Multi-pass membrane protein</topology>
    </subcellularLocation>
</comment>
<keyword evidence="8 10" id="KW-0472">Membrane</keyword>
<dbReference type="Proteomes" id="UP000694941">
    <property type="component" value="Unplaced"/>
</dbReference>
<sequence length="281" mass="32725">MSFFGNTPQQGALDDIVNFSNFWRSFLLLFRLTTTAGWNDVFDSLIHSHTGYGDNIENMPTSNYGNKGVAFIYFVSFLLIASLIVNMYVAIVLENYERAKEDEIIGLCNDDLDNFYATWARFDPKATQLLSVYNLSAFLNELDPPLQIKKPNNAAITVLNIPLSSEYRLHCLDVLNAVVRFYLCDIEESTELDNIILEIEHKFLCIFPNRQTMEVVGTSYDWKHWNTAACIIAKYFKSYKIRRQNEAARVIQRAYRIHRKHKIMLQFHFRFFQNEHAAIAF</sequence>
<organism evidence="13 14">
    <name type="scientific">Limulus polyphemus</name>
    <name type="common">Atlantic horseshoe crab</name>
    <dbReference type="NCBI Taxonomy" id="6850"/>
    <lineage>
        <taxon>Eukaryota</taxon>
        <taxon>Metazoa</taxon>
        <taxon>Ecdysozoa</taxon>
        <taxon>Arthropoda</taxon>
        <taxon>Chelicerata</taxon>
        <taxon>Merostomata</taxon>
        <taxon>Xiphosura</taxon>
        <taxon>Limulidae</taxon>
        <taxon>Limulus</taxon>
    </lineage>
</organism>
<dbReference type="Pfam" id="PF00520">
    <property type="entry name" value="Ion_trans"/>
    <property type="match status" value="1"/>
</dbReference>
<keyword evidence="2" id="KW-0813">Transport</keyword>
<dbReference type="Gene3D" id="1.10.238.10">
    <property type="entry name" value="EF-hand"/>
    <property type="match status" value="1"/>
</dbReference>
<evidence type="ECO:0000256" key="10">
    <source>
        <dbReference type="SAM" id="Phobius"/>
    </source>
</evidence>
<gene>
    <name evidence="14" type="primary">LOC106476947</name>
</gene>
<keyword evidence="13" id="KW-1185">Reference proteome</keyword>
<dbReference type="Gene3D" id="1.10.287.70">
    <property type="match status" value="1"/>
</dbReference>
<evidence type="ECO:0000313" key="13">
    <source>
        <dbReference type="Proteomes" id="UP000694941"/>
    </source>
</evidence>
<protein>
    <submittedName>
        <fullName evidence="14">Sodium channel protein 60E-like</fullName>
    </submittedName>
</protein>
<dbReference type="InterPro" id="IPR005821">
    <property type="entry name" value="Ion_trans_dom"/>
</dbReference>
<evidence type="ECO:0000256" key="2">
    <source>
        <dbReference type="ARBA" id="ARBA00022448"/>
    </source>
</evidence>
<feature type="transmembrane region" description="Helical" evidence="10">
    <location>
        <begin position="70"/>
        <end position="93"/>
    </location>
</feature>
<evidence type="ECO:0000259" key="12">
    <source>
        <dbReference type="Pfam" id="PF16905"/>
    </source>
</evidence>
<keyword evidence="4" id="KW-0677">Repeat</keyword>
<evidence type="ECO:0000256" key="6">
    <source>
        <dbReference type="ARBA" id="ARBA00022989"/>
    </source>
</evidence>
<evidence type="ECO:0000256" key="1">
    <source>
        <dbReference type="ARBA" id="ARBA00004141"/>
    </source>
</evidence>
<evidence type="ECO:0000256" key="4">
    <source>
        <dbReference type="ARBA" id="ARBA00022737"/>
    </source>
</evidence>
<accession>A0ABM1C2E3</accession>
<evidence type="ECO:0000259" key="11">
    <source>
        <dbReference type="Pfam" id="PF00520"/>
    </source>
</evidence>
<dbReference type="PANTHER" id="PTHR10037">
    <property type="entry name" value="VOLTAGE-GATED CATION CHANNEL CALCIUM AND SODIUM"/>
    <property type="match status" value="1"/>
</dbReference>
<evidence type="ECO:0000256" key="5">
    <source>
        <dbReference type="ARBA" id="ARBA00022882"/>
    </source>
</evidence>
<evidence type="ECO:0000313" key="14">
    <source>
        <dbReference type="RefSeq" id="XP_013793015.1"/>
    </source>
</evidence>
<keyword evidence="6 10" id="KW-1133">Transmembrane helix</keyword>
<proteinExistence type="predicted"/>
<dbReference type="RefSeq" id="XP_013793015.1">
    <property type="nucleotide sequence ID" value="XM_013937561.1"/>
</dbReference>
<dbReference type="InterPro" id="IPR043203">
    <property type="entry name" value="VGCC_Ca_Na"/>
</dbReference>
<evidence type="ECO:0000256" key="9">
    <source>
        <dbReference type="ARBA" id="ARBA00023303"/>
    </source>
</evidence>
<keyword evidence="5" id="KW-0851">Voltage-gated channel</keyword>
<keyword evidence="7" id="KW-0406">Ion transport</keyword>
<evidence type="ECO:0000256" key="8">
    <source>
        <dbReference type="ARBA" id="ARBA00023136"/>
    </source>
</evidence>
<dbReference type="Pfam" id="PF16905">
    <property type="entry name" value="GPHH"/>
    <property type="match status" value="1"/>
</dbReference>
<feature type="domain" description="Ion transport" evidence="11">
    <location>
        <begin position="9"/>
        <end position="102"/>
    </location>
</feature>
<keyword evidence="9" id="KW-0407">Ion channel</keyword>